<evidence type="ECO:0008006" key="4">
    <source>
        <dbReference type="Google" id="ProtNLM"/>
    </source>
</evidence>
<gene>
    <name evidence="2" type="ORF">GCM10023183_00890</name>
</gene>
<sequence>MIRAYKLYADATGNSRVVQGTVPDRQNIDVYQLEFKETPSPAFYDWHTAPFLQYVLTLSGTLEFTTSTAEVFILKPGDVLLAADVTGAGHKWRLLDENPWRRAYIRLAKIEDAQFIEDQEEA</sequence>
<protein>
    <recommendedName>
        <fullName evidence="4">Cupin domain-containing protein</fullName>
    </recommendedName>
</protein>
<keyword evidence="1" id="KW-0238">DNA-binding</keyword>
<dbReference type="EMBL" id="BAABGX010000001">
    <property type="protein sequence ID" value="GAA4295253.1"/>
    <property type="molecule type" value="Genomic_DNA"/>
</dbReference>
<dbReference type="InterPro" id="IPR037923">
    <property type="entry name" value="HTH-like"/>
</dbReference>
<name>A0ABP8F510_9BACT</name>
<proteinExistence type="predicted"/>
<organism evidence="2 3">
    <name type="scientific">Nibribacter koreensis</name>
    <dbReference type="NCBI Taxonomy" id="1084519"/>
    <lineage>
        <taxon>Bacteria</taxon>
        <taxon>Pseudomonadati</taxon>
        <taxon>Bacteroidota</taxon>
        <taxon>Cytophagia</taxon>
        <taxon>Cytophagales</taxon>
        <taxon>Hymenobacteraceae</taxon>
        <taxon>Nibribacter</taxon>
    </lineage>
</organism>
<dbReference type="RefSeq" id="WP_345161207.1">
    <property type="nucleotide sequence ID" value="NZ_BAABGX010000001.1"/>
</dbReference>
<keyword evidence="3" id="KW-1185">Reference proteome</keyword>
<comment type="caution">
    <text evidence="2">The sequence shown here is derived from an EMBL/GenBank/DDBJ whole genome shotgun (WGS) entry which is preliminary data.</text>
</comment>
<evidence type="ECO:0000256" key="1">
    <source>
        <dbReference type="ARBA" id="ARBA00023125"/>
    </source>
</evidence>
<evidence type="ECO:0000313" key="3">
    <source>
        <dbReference type="Proteomes" id="UP001501844"/>
    </source>
</evidence>
<dbReference type="InterPro" id="IPR014710">
    <property type="entry name" value="RmlC-like_jellyroll"/>
</dbReference>
<evidence type="ECO:0000313" key="2">
    <source>
        <dbReference type="EMBL" id="GAA4295253.1"/>
    </source>
</evidence>
<accession>A0ABP8F510</accession>
<dbReference type="SUPFAM" id="SSF51215">
    <property type="entry name" value="Regulatory protein AraC"/>
    <property type="match status" value="1"/>
</dbReference>
<reference evidence="3" key="1">
    <citation type="journal article" date="2019" name="Int. J. Syst. Evol. Microbiol.">
        <title>The Global Catalogue of Microorganisms (GCM) 10K type strain sequencing project: providing services to taxonomists for standard genome sequencing and annotation.</title>
        <authorList>
            <consortium name="The Broad Institute Genomics Platform"/>
            <consortium name="The Broad Institute Genome Sequencing Center for Infectious Disease"/>
            <person name="Wu L."/>
            <person name="Ma J."/>
        </authorList>
    </citation>
    <scope>NUCLEOTIDE SEQUENCE [LARGE SCALE GENOMIC DNA]</scope>
    <source>
        <strain evidence="3">JCM 17917</strain>
    </source>
</reference>
<dbReference type="Gene3D" id="2.60.120.10">
    <property type="entry name" value="Jelly Rolls"/>
    <property type="match status" value="1"/>
</dbReference>
<dbReference type="Proteomes" id="UP001501844">
    <property type="component" value="Unassembled WGS sequence"/>
</dbReference>